<dbReference type="RefSeq" id="WP_110379462.1">
    <property type="nucleotide sequence ID" value="NZ_CP029288.2"/>
</dbReference>
<dbReference type="KEGG" id="asul:DFR86_02745"/>
<dbReference type="GeneID" id="36836852"/>
<dbReference type="InterPro" id="IPR012341">
    <property type="entry name" value="6hp_glycosidase-like_sf"/>
</dbReference>
<dbReference type="Proteomes" id="UP000248410">
    <property type="component" value="Chromosome"/>
</dbReference>
<sequence length="619" mass="72047">MRFASIGNGKLLVNLDEVGRIVDFYYPYIGMENQTSGNPIRFGVWDGEKLITDNEFQTNISYLQSSNIIQIEMQKNWLRISSYSFVDKDDTVYYSIIKVLNNYDNNKTFKFFYVQDFNIYSNPFGDTAFYDPYTSSIIHYKSKRYLGVKIIGSEPIDIEYNTGKDNLFNDLYDGKLDLYPIAHGNVQSAIGLQLKVNSNSFSKLYYVIVADRNLDSLREKLSRINGAEIESRFISNYLFWKSWVRKKKQDKLNNLNKLYDVSLFILRNHMDINGAFIASSDFSFVNLYGDSYQYCWPRDCAYAAYALDISGYGELSIRHFNFIKDLVSPEGFLYHKYNPNKTLASSWHPWIYRGKGIYPIQEDETALEIWAIGNHYEKYKDLDEMDEIYRKIVKPGIKFMMQFIEDGLPKPSFDLWEERYGIHLYTTSTVYGALVKGSILAKDIGDETLAEDAIDVAKAIQNEVRKRMVYDNRLIRRIDEDGNKDLTIDASMYAPYFFGMLDAKDPLVINTMELISQKLSVNSGIIRYENDYYQRRKQLSNPWIITTLWLAEYYIDTNRISDAEALIKWVIDRATPSGLLPEQVDPESLQSVSVIPLVWSHAEYIISLNKYETVKSKYD</sequence>
<name>A0A2U9IKK9_9CREN</name>
<evidence type="ECO:0000313" key="3">
    <source>
        <dbReference type="Proteomes" id="UP000248410"/>
    </source>
</evidence>
<evidence type="ECO:0000313" key="2">
    <source>
        <dbReference type="EMBL" id="AWR96572.1"/>
    </source>
</evidence>
<proteinExistence type="predicted"/>
<organism evidence="2 3">
    <name type="scientific">Acidianus sulfidivorans JP7</name>
    <dbReference type="NCBI Taxonomy" id="619593"/>
    <lineage>
        <taxon>Archaea</taxon>
        <taxon>Thermoproteota</taxon>
        <taxon>Thermoprotei</taxon>
        <taxon>Sulfolobales</taxon>
        <taxon>Sulfolobaceae</taxon>
        <taxon>Acidianus</taxon>
    </lineage>
</organism>
<dbReference type="GO" id="GO:0004553">
    <property type="term" value="F:hydrolase activity, hydrolyzing O-glycosyl compounds"/>
    <property type="evidence" value="ECO:0007669"/>
    <property type="project" value="TreeGrafter"/>
</dbReference>
<dbReference type="EMBL" id="CP029288">
    <property type="protein sequence ID" value="AWR96572.1"/>
    <property type="molecule type" value="Genomic_DNA"/>
</dbReference>
<dbReference type="InterPro" id="IPR008928">
    <property type="entry name" value="6-hairpin_glycosidase_sf"/>
</dbReference>
<keyword evidence="3" id="KW-1185">Reference proteome</keyword>
<dbReference type="AlphaFoldDB" id="A0A2U9IKK9"/>
<feature type="domain" description="GH15-like" evidence="1">
    <location>
        <begin position="272"/>
        <end position="606"/>
    </location>
</feature>
<dbReference type="PANTHER" id="PTHR31616">
    <property type="entry name" value="TREHALASE"/>
    <property type="match status" value="1"/>
</dbReference>
<dbReference type="InterPro" id="IPR011613">
    <property type="entry name" value="GH15-like"/>
</dbReference>
<dbReference type="OrthoDB" id="36362at2157"/>
<dbReference type="Gene3D" id="1.50.10.10">
    <property type="match status" value="1"/>
</dbReference>
<gene>
    <name evidence="2" type="ORF">DFR86_02745</name>
</gene>
<evidence type="ECO:0000259" key="1">
    <source>
        <dbReference type="Pfam" id="PF00723"/>
    </source>
</evidence>
<protein>
    <submittedName>
        <fullName evidence="2">Glucan 1,3-alpha-glucosidase</fullName>
    </submittedName>
</protein>
<dbReference type="GO" id="GO:0005975">
    <property type="term" value="P:carbohydrate metabolic process"/>
    <property type="evidence" value="ECO:0007669"/>
    <property type="project" value="InterPro"/>
</dbReference>
<accession>A0A2U9IKK9</accession>
<dbReference type="Pfam" id="PF00723">
    <property type="entry name" value="Glyco_hydro_15"/>
    <property type="match status" value="1"/>
</dbReference>
<dbReference type="PANTHER" id="PTHR31616:SF13">
    <property type="entry name" value="GLUCAN 1,4-ALPHA-GLUCOSIDASE"/>
    <property type="match status" value="1"/>
</dbReference>
<dbReference type="SUPFAM" id="SSF48208">
    <property type="entry name" value="Six-hairpin glycosidases"/>
    <property type="match status" value="1"/>
</dbReference>
<reference evidence="2 3" key="1">
    <citation type="submission" date="2018-05" db="EMBL/GenBank/DDBJ databases">
        <title>Complete Genome Sequences of Extremely Thermoacidophilic, Metal-Mobilizing Type-Strain Members of the Archaeal Family Sulfolobaceae: Acidianus brierleyi DSM-1651T, Acidianus sulfidivorans DSM-18786T, Metallosphaera hakonensis DSM-7519T, and Metallosphaera prunae DSM-10039T.</title>
        <authorList>
            <person name="Counts J.A."/>
            <person name="Kelly R.M."/>
        </authorList>
    </citation>
    <scope>NUCLEOTIDE SEQUENCE [LARGE SCALE GENOMIC DNA]</scope>
    <source>
        <strain evidence="2 3">JP7</strain>
    </source>
</reference>